<feature type="domain" description="Trigger factor ribosome-binding bacterial" evidence="1">
    <location>
        <begin position="1"/>
        <end position="53"/>
    </location>
</feature>
<accession>K1SZL2</accession>
<feature type="non-terminal residue" evidence="2">
    <location>
        <position position="53"/>
    </location>
</feature>
<gene>
    <name evidence="2" type="ORF">OBE_09602</name>
</gene>
<dbReference type="InterPro" id="IPR036611">
    <property type="entry name" value="Trigger_fac_ribosome-bd_sf"/>
</dbReference>
<proteinExistence type="predicted"/>
<evidence type="ECO:0000259" key="1">
    <source>
        <dbReference type="Pfam" id="PF05697"/>
    </source>
</evidence>
<dbReference type="Gene3D" id="3.30.70.1050">
    <property type="entry name" value="Trigger factor ribosome-binding domain"/>
    <property type="match status" value="1"/>
</dbReference>
<sequence>MSVQVEKLEKNMAKLTVEVPAEEVEKALQAAYMKEKNKISIPGFRKGKVPRAM</sequence>
<dbReference type="AlphaFoldDB" id="K1SZL2"/>
<dbReference type="InterPro" id="IPR008881">
    <property type="entry name" value="Trigger_fac_ribosome-bd_bac"/>
</dbReference>
<protein>
    <submittedName>
        <fullName evidence="2">Protein containing Trigger factor, ribosome-binding, bacterial domain protein</fullName>
    </submittedName>
</protein>
<comment type="caution">
    <text evidence="2">The sequence shown here is derived from an EMBL/GenBank/DDBJ whole genome shotgun (WGS) entry which is preliminary data.</text>
</comment>
<dbReference type="EMBL" id="AJWZ01006632">
    <property type="protein sequence ID" value="EKC59230.1"/>
    <property type="molecule type" value="Genomic_DNA"/>
</dbReference>
<dbReference type="GO" id="GO:0006457">
    <property type="term" value="P:protein folding"/>
    <property type="evidence" value="ECO:0007669"/>
    <property type="project" value="InterPro"/>
</dbReference>
<organism evidence="2">
    <name type="scientific">human gut metagenome</name>
    <dbReference type="NCBI Taxonomy" id="408170"/>
    <lineage>
        <taxon>unclassified sequences</taxon>
        <taxon>metagenomes</taxon>
        <taxon>organismal metagenomes</taxon>
    </lineage>
</organism>
<dbReference type="Pfam" id="PF05697">
    <property type="entry name" value="Trigger_N"/>
    <property type="match status" value="1"/>
</dbReference>
<evidence type="ECO:0000313" key="2">
    <source>
        <dbReference type="EMBL" id="EKC59230.1"/>
    </source>
</evidence>
<name>K1SZL2_9ZZZZ</name>
<reference evidence="2" key="1">
    <citation type="journal article" date="2013" name="Environ. Microbiol.">
        <title>Microbiota from the distal guts of lean and obese adolescents exhibit partial functional redundancy besides clear differences in community structure.</title>
        <authorList>
            <person name="Ferrer M."/>
            <person name="Ruiz A."/>
            <person name="Lanza F."/>
            <person name="Haange S.B."/>
            <person name="Oberbach A."/>
            <person name="Till H."/>
            <person name="Bargiela R."/>
            <person name="Campoy C."/>
            <person name="Segura M.T."/>
            <person name="Richter M."/>
            <person name="von Bergen M."/>
            <person name="Seifert J."/>
            <person name="Suarez A."/>
        </authorList>
    </citation>
    <scope>NUCLEOTIDE SEQUENCE</scope>
</reference>
<dbReference type="GO" id="GO:0015031">
    <property type="term" value="P:protein transport"/>
    <property type="evidence" value="ECO:0007669"/>
    <property type="project" value="InterPro"/>
</dbReference>
<dbReference type="SUPFAM" id="SSF102735">
    <property type="entry name" value="Trigger factor ribosome-binding domain"/>
    <property type="match status" value="1"/>
</dbReference>